<dbReference type="InterPro" id="IPR009009">
    <property type="entry name" value="RlpA-like_DPBB"/>
</dbReference>
<dbReference type="Gene3D" id="2.40.40.10">
    <property type="entry name" value="RlpA-like domain"/>
    <property type="match status" value="1"/>
</dbReference>
<comment type="function">
    <text evidence="7">Causes loosening and extension of plant cell walls by disrupting non-covalent bonding between cellulose microfibrils and matrix glucans. No enzymatic activity has been found.</text>
</comment>
<protein>
    <recommendedName>
        <fullName evidence="7">Expansin</fullName>
    </recommendedName>
</protein>
<organism evidence="9 10">
    <name type="scientific">Brassica napus</name>
    <name type="common">Rape</name>
    <dbReference type="NCBI Taxonomy" id="3708"/>
    <lineage>
        <taxon>Eukaryota</taxon>
        <taxon>Viridiplantae</taxon>
        <taxon>Streptophyta</taxon>
        <taxon>Embryophyta</taxon>
        <taxon>Tracheophyta</taxon>
        <taxon>Spermatophyta</taxon>
        <taxon>Magnoliopsida</taxon>
        <taxon>eudicotyledons</taxon>
        <taxon>Gunneridae</taxon>
        <taxon>Pentapetalae</taxon>
        <taxon>rosids</taxon>
        <taxon>malvids</taxon>
        <taxon>Brassicales</taxon>
        <taxon>Brassicaceae</taxon>
        <taxon>Brassiceae</taxon>
        <taxon>Brassica</taxon>
    </lineage>
</organism>
<evidence type="ECO:0000256" key="1">
    <source>
        <dbReference type="ARBA" id="ARBA00005392"/>
    </source>
</evidence>
<dbReference type="InterPro" id="IPR007118">
    <property type="entry name" value="Expan_Lol_pI"/>
</dbReference>
<dbReference type="InterPro" id="IPR007112">
    <property type="entry name" value="Expansin/allergen_DPBB_dom"/>
</dbReference>
<dbReference type="InterPro" id="IPR036908">
    <property type="entry name" value="RlpA-like_sf"/>
</dbReference>
<evidence type="ECO:0000256" key="3">
    <source>
        <dbReference type="ARBA" id="ARBA00022525"/>
    </source>
</evidence>
<evidence type="ECO:0000256" key="2">
    <source>
        <dbReference type="ARBA" id="ARBA00022512"/>
    </source>
</evidence>
<gene>
    <name evidence="9" type="ORF">HID58_093093</name>
</gene>
<reference evidence="9 10" key="1">
    <citation type="submission" date="2021-05" db="EMBL/GenBank/DDBJ databases">
        <title>Genome Assembly of Synthetic Allotetraploid Brassica napus Reveals Homoeologous Exchanges between Subgenomes.</title>
        <authorList>
            <person name="Davis J.T."/>
        </authorList>
    </citation>
    <scope>NUCLEOTIDE SEQUENCE [LARGE SCALE GENOMIC DNA]</scope>
    <source>
        <strain evidence="10">cv. Da-Ae</strain>
        <tissue evidence="9">Seedling</tissue>
    </source>
</reference>
<feature type="domain" description="Expansin-like EG45" evidence="8">
    <location>
        <begin position="49"/>
        <end position="156"/>
    </location>
</feature>
<proteinExistence type="inferred from homology"/>
<evidence type="ECO:0000256" key="4">
    <source>
        <dbReference type="ARBA" id="ARBA00022729"/>
    </source>
</evidence>
<evidence type="ECO:0000313" key="10">
    <source>
        <dbReference type="Proteomes" id="UP000824890"/>
    </source>
</evidence>
<sequence>SKKTYKHLNMNRSMSLVMLLAILVSVADAAWEDAHATFYGDISGKETMQGACGYGDLFQKVMETAALSTALFNNGQTCGACFELTCVNSQWCKQNAESQQPTSAHPTTHPPVDIHWCNPPNKHFDLSMKMFTSIAEYKSGIVPVKFRRVKCQKRGGVRFEVKGNPNFIMVLVYNVGGAGDVNSLAIKGIRVTGSLCRGTGGRIGTLVRTKTLVYSEDSDGRSLTFYDVASESWGFGQTFEAKSNFY</sequence>
<accession>A0ABQ7XC59</accession>
<dbReference type="SUPFAM" id="SSF50685">
    <property type="entry name" value="Barwin-like endoglucanases"/>
    <property type="match status" value="1"/>
</dbReference>
<dbReference type="SMART" id="SM00837">
    <property type="entry name" value="DPBB_1"/>
    <property type="match status" value="1"/>
</dbReference>
<feature type="signal peptide" evidence="7">
    <location>
        <begin position="1"/>
        <end position="29"/>
    </location>
</feature>
<evidence type="ECO:0000259" key="8">
    <source>
        <dbReference type="PROSITE" id="PS50842"/>
    </source>
</evidence>
<evidence type="ECO:0000313" key="9">
    <source>
        <dbReference type="EMBL" id="KAH0853534.1"/>
    </source>
</evidence>
<dbReference type="CDD" id="cd22274">
    <property type="entry name" value="DPBB_EXPA_N"/>
    <property type="match status" value="1"/>
</dbReference>
<dbReference type="Pfam" id="PF01357">
    <property type="entry name" value="Expansin_C"/>
    <property type="match status" value="1"/>
</dbReference>
<dbReference type="PROSITE" id="PS50842">
    <property type="entry name" value="EXPANSIN_EG45"/>
    <property type="match status" value="1"/>
</dbReference>
<evidence type="ECO:0000256" key="7">
    <source>
        <dbReference type="RuleBase" id="RU365023"/>
    </source>
</evidence>
<evidence type="ECO:0000256" key="6">
    <source>
        <dbReference type="ARBA" id="ARBA00023316"/>
    </source>
</evidence>
<dbReference type="EMBL" id="JAGKQM010000756">
    <property type="protein sequence ID" value="KAH0853534.1"/>
    <property type="molecule type" value="Genomic_DNA"/>
</dbReference>
<dbReference type="PRINTS" id="PR01226">
    <property type="entry name" value="EXPANSIN"/>
</dbReference>
<dbReference type="PANTHER" id="PTHR31867">
    <property type="entry name" value="EXPANSIN-A15"/>
    <property type="match status" value="1"/>
</dbReference>
<keyword evidence="4 7" id="KW-0732">Signal</keyword>
<keyword evidence="6 7" id="KW-0961">Cell wall biogenesis/degradation</keyword>
<comment type="subcellular location">
    <subcellularLocation>
        <location evidence="7">Secreted</location>
        <location evidence="7">Cell wall</location>
    </subcellularLocation>
    <subcellularLocation>
        <location evidence="7">Membrane</location>
        <topology evidence="7">Peripheral membrane protein</topology>
    </subcellularLocation>
</comment>
<evidence type="ECO:0000256" key="5">
    <source>
        <dbReference type="ARBA" id="ARBA00023136"/>
    </source>
</evidence>
<keyword evidence="5" id="KW-0472">Membrane</keyword>
<dbReference type="InterPro" id="IPR007117">
    <property type="entry name" value="Expansin_CBD"/>
</dbReference>
<dbReference type="SUPFAM" id="SSF49590">
    <property type="entry name" value="PHL pollen allergen"/>
    <property type="match status" value="1"/>
</dbReference>
<dbReference type="PRINTS" id="PR01225">
    <property type="entry name" value="EXPANSNFAMLY"/>
</dbReference>
<dbReference type="Proteomes" id="UP000824890">
    <property type="component" value="Unassembled WGS sequence"/>
</dbReference>
<comment type="similarity">
    <text evidence="1 7">Belongs to the expansin family. Expansin A subfamily.</text>
</comment>
<name>A0ABQ7XC59_BRANA</name>
<dbReference type="InterPro" id="IPR036749">
    <property type="entry name" value="Expansin_CBD_sf"/>
</dbReference>
<dbReference type="InterPro" id="IPR002963">
    <property type="entry name" value="Expansin"/>
</dbReference>
<keyword evidence="10" id="KW-1185">Reference proteome</keyword>
<feature type="non-terminal residue" evidence="9">
    <location>
        <position position="1"/>
    </location>
</feature>
<dbReference type="Pfam" id="PF03330">
    <property type="entry name" value="DPBB_1"/>
    <property type="match status" value="1"/>
</dbReference>
<keyword evidence="2 7" id="KW-0134">Cell wall</keyword>
<feature type="chain" id="PRO_5044972393" description="Expansin" evidence="7">
    <location>
        <begin position="30"/>
        <end position="246"/>
    </location>
</feature>
<comment type="caution">
    <text evidence="9">The sequence shown here is derived from an EMBL/GenBank/DDBJ whole genome shotgun (WGS) entry which is preliminary data.</text>
</comment>
<keyword evidence="3 7" id="KW-0964">Secreted</keyword>